<dbReference type="GO" id="GO:0007165">
    <property type="term" value="P:signal transduction"/>
    <property type="evidence" value="ECO:0007669"/>
    <property type="project" value="InterPro"/>
</dbReference>
<feature type="binding site" evidence="8">
    <location>
        <position position="620"/>
    </location>
    <ligand>
        <name>Zn(2+)</name>
        <dbReference type="ChEBI" id="CHEBI:29105"/>
        <label>2</label>
    </ligand>
</feature>
<feature type="region of interest" description="Disordered" evidence="11">
    <location>
        <begin position="1007"/>
        <end position="1028"/>
    </location>
</feature>
<evidence type="ECO:0000256" key="2">
    <source>
        <dbReference type="ARBA" id="ARBA00006437"/>
    </source>
</evidence>
<evidence type="ECO:0000256" key="10">
    <source>
        <dbReference type="RuleBase" id="RU363067"/>
    </source>
</evidence>
<keyword evidence="3 8" id="KW-0479">Metal-binding</keyword>
<evidence type="ECO:0000256" key="8">
    <source>
        <dbReference type="PIRSR" id="PIRSR623088-3"/>
    </source>
</evidence>
<feature type="region of interest" description="Disordered" evidence="11">
    <location>
        <begin position="275"/>
        <end position="366"/>
    </location>
</feature>
<comment type="caution">
    <text evidence="9">Lacks conserved residue(s) required for the propagation of feature annotation.</text>
</comment>
<dbReference type="PROSITE" id="PS00126">
    <property type="entry name" value="PDEASE_I_1"/>
    <property type="match status" value="1"/>
</dbReference>
<evidence type="ECO:0000256" key="5">
    <source>
        <dbReference type="ARBA" id="ARBA00023149"/>
    </source>
</evidence>
<feature type="binding site" evidence="8">
    <location>
        <position position="620"/>
    </location>
    <ligand>
        <name>Zn(2+)</name>
        <dbReference type="ChEBI" id="CHEBI:29105"/>
        <label>1</label>
    </ligand>
</feature>
<dbReference type="InterPro" id="IPR023174">
    <property type="entry name" value="PDEase_CS"/>
</dbReference>
<feature type="active site" description="Proton donor" evidence="7">
    <location>
        <position position="579"/>
    </location>
</feature>
<feature type="compositionally biased region" description="Polar residues" evidence="11">
    <location>
        <begin position="345"/>
        <end position="355"/>
    </location>
</feature>
<dbReference type="Gene3D" id="3.30.450.20">
    <property type="entry name" value="PAS domain"/>
    <property type="match status" value="1"/>
</dbReference>
<evidence type="ECO:0000256" key="3">
    <source>
        <dbReference type="ARBA" id="ARBA00022723"/>
    </source>
</evidence>
<reference evidence="16" key="2">
    <citation type="submission" date="2020-10" db="UniProtKB">
        <authorList>
            <consortium name="WormBaseParasite"/>
        </authorList>
    </citation>
    <scope>IDENTIFICATION</scope>
</reference>
<feature type="domain" description="PAS" evidence="13">
    <location>
        <begin position="224"/>
        <end position="281"/>
    </location>
</feature>
<evidence type="ECO:0000256" key="11">
    <source>
        <dbReference type="SAM" id="MobiDB-lite"/>
    </source>
</evidence>
<feature type="binding site" evidence="8">
    <location>
        <position position="583"/>
    </location>
    <ligand>
        <name>Zn(2+)</name>
        <dbReference type="ChEBI" id="CHEBI:29105"/>
        <label>1</label>
    </ligand>
</feature>
<dbReference type="AlphaFoldDB" id="A0A7E4W778"/>
<dbReference type="InterPro" id="IPR003607">
    <property type="entry name" value="HD/PDEase_dom"/>
</dbReference>
<dbReference type="InterPro" id="IPR036971">
    <property type="entry name" value="PDEase_catalytic_dom_sf"/>
</dbReference>
<comment type="pathway">
    <text evidence="1">Purine metabolism; 3',5'-cyclic AMP degradation; AMP from 3',5'-cyclic AMP: step 1/1.</text>
</comment>
<dbReference type="PROSITE" id="PS50112">
    <property type="entry name" value="PAS"/>
    <property type="match status" value="1"/>
</dbReference>
<evidence type="ECO:0000256" key="4">
    <source>
        <dbReference type="ARBA" id="ARBA00022801"/>
    </source>
</evidence>
<dbReference type="InterPro" id="IPR000014">
    <property type="entry name" value="PAS"/>
</dbReference>
<feature type="compositionally biased region" description="Low complexity" evidence="11">
    <location>
        <begin position="328"/>
        <end position="344"/>
    </location>
</feature>
<feature type="region of interest" description="Disordered" evidence="11">
    <location>
        <begin position="6"/>
        <end position="30"/>
    </location>
</feature>
<dbReference type="InterPro" id="IPR023088">
    <property type="entry name" value="PDEase"/>
</dbReference>
<dbReference type="SUPFAM" id="SSF109604">
    <property type="entry name" value="HD-domain/PDEase-like"/>
    <property type="match status" value="1"/>
</dbReference>
<sequence>MRWCCGGLSSEAPTLTPSATPAAGANGNGRRQQLTIQGDQVVLDATTASNRARGSVNHHSSLPSTSAGDVSPLLKKVDPTGATVPRIRYGPMVLQPSKLALFVTSSVQSSAVSSTECTFLDTLRQAGWQIHRVTSISATNELVKQKPVIVILDNKLTDLLTVSKNLNAQSESEDVLFAVLSDRAVSEKRRHVLSLCNVHEIIQTSSIDIAICELFAKLSARLRAIPALFAVVEEAQQPIKICDEHNIVQFVNRAYELTTGLSREDVLGTDAHDIQRPLHPQLPHPPTTLHHLHYQHGSDPSGANTTIMEGTVVGPTVTPENGASASTAAMPVPSPGSAGPASPSNTATGGASSAPNHPPLFNPGRRRSSEWHCITVPGSSVFAPQYVYVKRGSADGTICRDLSLKSLRSNSALVDAPITEALTVLANVLHKCDDETQPMVRDAIKILSSTELYAPSITRFQNTDRIASGYYDGLIRLHHPARQRKRSVVDAFRDSRRSSAADSRRRISSDVVNALETEHSWHFDVIELERVTNHHPLSHLGVKIFERWNVTEALHCTTDTIARWLQVIEANYQGTNTYHNATHAADVLQATSFFLNSDAVASTVQDTHAIAALIAAAVHDLDHPGRGNAFLMNTRQSLALLYNDHSVLENHHVALAFQLTLTQPGINIFARMPRDEFTQMRQAVIDMVLATDMSRHFEYLTKFQQMVPNLPDIDENREANSMTVCRMMVKCADIANPTRDWKLCHQWAMRIVEEYFDQVGVFKGVFGGDPMRSELIRRSIRGTSDRFGSRIGWQSETRSERIDLNFELTSVLFPNFAGDEIVSAASEALTGFDPLIGTRCSEEIRFFLCSVYFPMCTEKVADPIGPCRPLCQRVQNRCAPVMKEFSYKWPLVLSCDKFPEENSPDHMCMEGPATTSQAFGGDGTFKDSEDDIEDVSEEESAFPDVIQVARTSRPVIPKHDNGYQYAAESFTGLAASPDGKCSLRDWVYVNRTAQCVPKCSTNLDFSAGKKDRAEPGIDPGTSRTLSENHTTRPLSQWILII</sequence>
<evidence type="ECO:0000256" key="1">
    <source>
        <dbReference type="ARBA" id="ARBA00004703"/>
    </source>
</evidence>
<dbReference type="PRINTS" id="PR00387">
    <property type="entry name" value="PDIESTERASE1"/>
</dbReference>
<protein>
    <recommendedName>
        <fullName evidence="10">Phosphodiesterase</fullName>
        <ecNumber evidence="10">3.1.4.-</ecNumber>
    </recommendedName>
</protein>
<dbReference type="SMART" id="SM00471">
    <property type="entry name" value="HDc"/>
    <property type="match status" value="1"/>
</dbReference>
<evidence type="ECO:0000259" key="14">
    <source>
        <dbReference type="PROSITE" id="PS51845"/>
    </source>
</evidence>
<feature type="disulfide bond" evidence="9">
    <location>
        <begin position="867"/>
        <end position="908"/>
    </location>
</feature>
<evidence type="ECO:0000313" key="16">
    <source>
        <dbReference type="WBParaSite" id="Pan_g7231.t1"/>
    </source>
</evidence>
<dbReference type="InterPro" id="IPR035965">
    <property type="entry name" value="PAS-like_dom_sf"/>
</dbReference>
<evidence type="ECO:0000259" key="13">
    <source>
        <dbReference type="PROSITE" id="PS50112"/>
    </source>
</evidence>
<dbReference type="GO" id="GO:0046872">
    <property type="term" value="F:metal ion binding"/>
    <property type="evidence" value="ECO:0007669"/>
    <property type="project" value="UniProtKB-KW"/>
</dbReference>
<dbReference type="PROSITE" id="PS50038">
    <property type="entry name" value="FZ"/>
    <property type="match status" value="1"/>
</dbReference>
<feature type="compositionally biased region" description="Low complexity" evidence="11">
    <location>
        <begin position="9"/>
        <end position="25"/>
    </location>
</feature>
<dbReference type="Pfam" id="PF00233">
    <property type="entry name" value="PDEase_I"/>
    <property type="match status" value="1"/>
</dbReference>
<comment type="cofactor">
    <cofactor evidence="10">
        <name>a divalent metal cation</name>
        <dbReference type="ChEBI" id="CHEBI:60240"/>
    </cofactor>
    <text evidence="10">Binds 2 divalent metal cations per subunit. Site 1 may preferentially bind zinc ions, while site 2 has a preference for magnesium and/or manganese ions.</text>
</comment>
<comment type="similarity">
    <text evidence="2">Belongs to the cyclic nucleotide phosphodiesterase family. PDE8 subfamily.</text>
</comment>
<keyword evidence="6 9" id="KW-1015">Disulfide bond</keyword>
<evidence type="ECO:0000313" key="15">
    <source>
        <dbReference type="Proteomes" id="UP000492821"/>
    </source>
</evidence>
<feature type="binding site" evidence="8">
    <location>
        <position position="619"/>
    </location>
    <ligand>
        <name>Zn(2+)</name>
        <dbReference type="ChEBI" id="CHEBI:29105"/>
        <label>1</label>
    </ligand>
</feature>
<keyword evidence="15" id="KW-1185">Reference proteome</keyword>
<dbReference type="CDD" id="cd00077">
    <property type="entry name" value="HDc"/>
    <property type="match status" value="1"/>
</dbReference>
<dbReference type="InterPro" id="IPR036790">
    <property type="entry name" value="Frizzled_dom_sf"/>
</dbReference>
<dbReference type="WBParaSite" id="Pan_g7231.t1">
    <property type="protein sequence ID" value="Pan_g7231.t1"/>
    <property type="gene ID" value="Pan_g7231"/>
</dbReference>
<dbReference type="InterPro" id="IPR020067">
    <property type="entry name" value="Frizzled_dom"/>
</dbReference>
<proteinExistence type="inferred from homology"/>
<keyword evidence="5" id="KW-0114">cAMP</keyword>
<organism evidence="15 16">
    <name type="scientific">Panagrellus redivivus</name>
    <name type="common">Microworm</name>
    <dbReference type="NCBI Taxonomy" id="6233"/>
    <lineage>
        <taxon>Eukaryota</taxon>
        <taxon>Metazoa</taxon>
        <taxon>Ecdysozoa</taxon>
        <taxon>Nematoda</taxon>
        <taxon>Chromadorea</taxon>
        <taxon>Rhabditida</taxon>
        <taxon>Tylenchina</taxon>
        <taxon>Panagrolaimomorpha</taxon>
        <taxon>Panagrolaimoidea</taxon>
        <taxon>Panagrolaimidae</taxon>
        <taxon>Panagrellus</taxon>
    </lineage>
</organism>
<evidence type="ECO:0000259" key="12">
    <source>
        <dbReference type="PROSITE" id="PS50038"/>
    </source>
</evidence>
<dbReference type="InterPro" id="IPR002073">
    <property type="entry name" value="PDEase_catalytic_dom"/>
</dbReference>
<dbReference type="PANTHER" id="PTHR11347">
    <property type="entry name" value="CYCLIC NUCLEOTIDE PHOSPHODIESTERASE"/>
    <property type="match status" value="1"/>
</dbReference>
<dbReference type="SUPFAM" id="SSF55785">
    <property type="entry name" value="PYP-like sensor domain (PAS domain)"/>
    <property type="match status" value="1"/>
</dbReference>
<feature type="compositionally biased region" description="Polar residues" evidence="11">
    <location>
        <begin position="318"/>
        <end position="327"/>
    </location>
</feature>
<evidence type="ECO:0000256" key="6">
    <source>
        <dbReference type="ARBA" id="ARBA00023157"/>
    </source>
</evidence>
<feature type="disulfide bond" evidence="9">
    <location>
        <begin position="871"/>
        <end position="895"/>
    </location>
</feature>
<dbReference type="UniPathway" id="UPA00762">
    <property type="reaction ID" value="UER00747"/>
</dbReference>
<feature type="domain" description="PDEase" evidence="14">
    <location>
        <begin position="503"/>
        <end position="758"/>
    </location>
</feature>
<dbReference type="Pfam" id="PF01392">
    <property type="entry name" value="Fz"/>
    <property type="match status" value="1"/>
</dbReference>
<feature type="disulfide bond" evidence="9">
    <location>
        <begin position="840"/>
        <end position="878"/>
    </location>
</feature>
<dbReference type="PROSITE" id="PS51845">
    <property type="entry name" value="PDEASE_I_2"/>
    <property type="match status" value="1"/>
</dbReference>
<feature type="compositionally biased region" description="Polar residues" evidence="11">
    <location>
        <begin position="49"/>
        <end position="68"/>
    </location>
</feature>
<accession>A0A7E4W778</accession>
<dbReference type="SMART" id="SM00063">
    <property type="entry name" value="FRI"/>
    <property type="match status" value="1"/>
</dbReference>
<dbReference type="Gene3D" id="1.10.2000.10">
    <property type="entry name" value="Frizzled cysteine-rich domain"/>
    <property type="match status" value="1"/>
</dbReference>
<evidence type="ECO:0000256" key="7">
    <source>
        <dbReference type="PIRSR" id="PIRSR623088-1"/>
    </source>
</evidence>
<dbReference type="GO" id="GO:0006198">
    <property type="term" value="P:cAMP catabolic process"/>
    <property type="evidence" value="ECO:0007669"/>
    <property type="project" value="UniProtKB-UniPathway"/>
</dbReference>
<dbReference type="EC" id="3.1.4.-" evidence="10"/>
<name>A0A7E4W778_PANRE</name>
<feature type="region of interest" description="Disordered" evidence="11">
    <location>
        <begin position="49"/>
        <end position="74"/>
    </location>
</feature>
<dbReference type="Proteomes" id="UP000492821">
    <property type="component" value="Unassembled WGS sequence"/>
</dbReference>
<dbReference type="Gene3D" id="1.10.1300.10">
    <property type="entry name" value="3'5'-cyclic nucleotide phosphodiesterase, catalytic domain"/>
    <property type="match status" value="1"/>
</dbReference>
<evidence type="ECO:0000256" key="9">
    <source>
        <dbReference type="PROSITE-ProRule" id="PRU00090"/>
    </source>
</evidence>
<keyword evidence="4 10" id="KW-0378">Hydrolase</keyword>
<feature type="binding site" evidence="8">
    <location>
        <position position="733"/>
    </location>
    <ligand>
        <name>Zn(2+)</name>
        <dbReference type="ChEBI" id="CHEBI:29105"/>
        <label>1</label>
    </ligand>
</feature>
<dbReference type="SUPFAM" id="SSF63501">
    <property type="entry name" value="Frizzled cysteine-rich domain"/>
    <property type="match status" value="1"/>
</dbReference>
<dbReference type="GO" id="GO:0004114">
    <property type="term" value="F:3',5'-cyclic-nucleotide phosphodiesterase activity"/>
    <property type="evidence" value="ECO:0007669"/>
    <property type="project" value="InterPro"/>
</dbReference>
<feature type="domain" description="FZ" evidence="12">
    <location>
        <begin position="813"/>
        <end position="911"/>
    </location>
</feature>
<reference evidence="15" key="1">
    <citation type="journal article" date="2013" name="Genetics">
        <title>The draft genome and transcriptome of Panagrellus redivivus are shaped by the harsh demands of a free-living lifestyle.</title>
        <authorList>
            <person name="Srinivasan J."/>
            <person name="Dillman A.R."/>
            <person name="Macchietto M.G."/>
            <person name="Heikkinen L."/>
            <person name="Lakso M."/>
            <person name="Fracchia K.M."/>
            <person name="Antoshechkin I."/>
            <person name="Mortazavi A."/>
            <person name="Wong G."/>
            <person name="Sternberg P.W."/>
        </authorList>
    </citation>
    <scope>NUCLEOTIDE SEQUENCE [LARGE SCALE GENOMIC DNA]</scope>
    <source>
        <strain evidence="15">MT8872</strain>
    </source>
</reference>